<feature type="non-terminal residue" evidence="1">
    <location>
        <position position="1"/>
    </location>
</feature>
<gene>
    <name evidence="1" type="ORF">S06H3_45255</name>
</gene>
<proteinExistence type="predicted"/>
<comment type="caution">
    <text evidence="1">The sequence shown here is derived from an EMBL/GenBank/DDBJ whole genome shotgun (WGS) entry which is preliminary data.</text>
</comment>
<dbReference type="AlphaFoldDB" id="X1Q3G1"/>
<protein>
    <submittedName>
        <fullName evidence="1">Uncharacterized protein</fullName>
    </submittedName>
</protein>
<sequence length="35" mass="4114">KVGPYLAQFIKDKEAIKQYVRTALNLFVKMIKCQQ</sequence>
<evidence type="ECO:0000313" key="1">
    <source>
        <dbReference type="EMBL" id="GAI45610.1"/>
    </source>
</evidence>
<accession>X1Q3G1</accession>
<reference evidence="1" key="1">
    <citation type="journal article" date="2014" name="Front. Microbiol.">
        <title>High frequency of phylogenetically diverse reductive dehalogenase-homologous genes in deep subseafloor sedimentary metagenomes.</title>
        <authorList>
            <person name="Kawai M."/>
            <person name="Futagami T."/>
            <person name="Toyoda A."/>
            <person name="Takaki Y."/>
            <person name="Nishi S."/>
            <person name="Hori S."/>
            <person name="Arai W."/>
            <person name="Tsubouchi T."/>
            <person name="Morono Y."/>
            <person name="Uchiyama I."/>
            <person name="Ito T."/>
            <person name="Fujiyama A."/>
            <person name="Inagaki F."/>
            <person name="Takami H."/>
        </authorList>
    </citation>
    <scope>NUCLEOTIDE SEQUENCE</scope>
    <source>
        <strain evidence="1">Expedition CK06-06</strain>
    </source>
</reference>
<dbReference type="EMBL" id="BARV01028236">
    <property type="protein sequence ID" value="GAI45610.1"/>
    <property type="molecule type" value="Genomic_DNA"/>
</dbReference>
<organism evidence="1">
    <name type="scientific">marine sediment metagenome</name>
    <dbReference type="NCBI Taxonomy" id="412755"/>
    <lineage>
        <taxon>unclassified sequences</taxon>
        <taxon>metagenomes</taxon>
        <taxon>ecological metagenomes</taxon>
    </lineage>
</organism>
<name>X1Q3G1_9ZZZZ</name>